<dbReference type="Proteomes" id="UP000070255">
    <property type="component" value="Unassembled WGS sequence"/>
</dbReference>
<feature type="domain" description="CBS" evidence="13">
    <location>
        <begin position="553"/>
        <end position="612"/>
    </location>
</feature>
<evidence type="ECO:0000313" key="15">
    <source>
        <dbReference type="Proteomes" id="UP000070255"/>
    </source>
</evidence>
<comment type="caution">
    <text evidence="14">The sequence shown here is derived from an EMBL/GenBank/DDBJ whole genome shotgun (WGS) entry which is preliminary data.</text>
</comment>
<dbReference type="CDD" id="cd00400">
    <property type="entry name" value="Voltage_gated_ClC"/>
    <property type="match status" value="1"/>
</dbReference>
<dbReference type="RefSeq" id="WP_060822852.1">
    <property type="nucleotide sequence ID" value="NZ_LNJQ01000004.1"/>
</dbReference>
<keyword evidence="7" id="KW-0869">Chloride channel</keyword>
<reference evidence="14 15" key="1">
    <citation type="submission" date="2015-11" db="EMBL/GenBank/DDBJ databases">
        <authorList>
            <person name="Sahl J."/>
            <person name="Wagner D."/>
            <person name="Keim P."/>
        </authorList>
    </citation>
    <scope>NUCLEOTIDE SEQUENCE [LARGE SCALE GENOMIC DNA]</scope>
    <source>
        <strain evidence="14 15">BDU18</strain>
    </source>
</reference>
<dbReference type="InterPro" id="IPR000644">
    <property type="entry name" value="CBS_dom"/>
</dbReference>
<evidence type="ECO:0000259" key="13">
    <source>
        <dbReference type="PROSITE" id="PS51371"/>
    </source>
</evidence>
<evidence type="ECO:0000256" key="2">
    <source>
        <dbReference type="ARBA" id="ARBA00022448"/>
    </source>
</evidence>
<dbReference type="SUPFAM" id="SSF54631">
    <property type="entry name" value="CBS-domain pair"/>
    <property type="match status" value="1"/>
</dbReference>
<feature type="transmembrane region" description="Helical" evidence="12">
    <location>
        <begin position="66"/>
        <end position="85"/>
    </location>
</feature>
<dbReference type="InterPro" id="IPR001807">
    <property type="entry name" value="ClC"/>
</dbReference>
<feature type="transmembrane region" description="Helical" evidence="12">
    <location>
        <begin position="362"/>
        <end position="389"/>
    </location>
</feature>
<dbReference type="Pfam" id="PF00571">
    <property type="entry name" value="CBS"/>
    <property type="match status" value="2"/>
</dbReference>
<keyword evidence="9" id="KW-0407">Ion channel</keyword>
<keyword evidence="8" id="KW-0868">Chloride</keyword>
<feature type="transmembrane region" description="Helical" evidence="12">
    <location>
        <begin position="336"/>
        <end position="355"/>
    </location>
</feature>
<feature type="transmembrane region" description="Helical" evidence="12">
    <location>
        <begin position="200"/>
        <end position="221"/>
    </location>
</feature>
<evidence type="ECO:0000256" key="1">
    <source>
        <dbReference type="ARBA" id="ARBA00004141"/>
    </source>
</evidence>
<evidence type="ECO:0000256" key="8">
    <source>
        <dbReference type="ARBA" id="ARBA00023214"/>
    </source>
</evidence>
<organism evidence="14 15">
    <name type="scientific">Burkholderia savannae</name>
    <dbReference type="NCBI Taxonomy" id="1637837"/>
    <lineage>
        <taxon>Bacteria</taxon>
        <taxon>Pseudomonadati</taxon>
        <taxon>Pseudomonadota</taxon>
        <taxon>Betaproteobacteria</taxon>
        <taxon>Burkholderiales</taxon>
        <taxon>Burkholderiaceae</taxon>
        <taxon>Burkholderia</taxon>
        <taxon>pseudomallei group</taxon>
    </lineage>
</organism>
<dbReference type="Pfam" id="PF00654">
    <property type="entry name" value="Voltage_CLC"/>
    <property type="match status" value="1"/>
</dbReference>
<dbReference type="Gene3D" id="3.10.580.10">
    <property type="entry name" value="CBS-domain"/>
    <property type="match status" value="1"/>
</dbReference>
<feature type="transmembrane region" description="Helical" evidence="12">
    <location>
        <begin position="20"/>
        <end position="46"/>
    </location>
</feature>
<keyword evidence="15" id="KW-1185">Reference proteome</keyword>
<dbReference type="InterPro" id="IPR014743">
    <property type="entry name" value="Cl-channel_core"/>
</dbReference>
<feature type="transmembrane region" description="Helical" evidence="12">
    <location>
        <begin position="233"/>
        <end position="258"/>
    </location>
</feature>
<keyword evidence="3 12" id="KW-0812">Transmembrane</keyword>
<evidence type="ECO:0000256" key="4">
    <source>
        <dbReference type="ARBA" id="ARBA00022989"/>
    </source>
</evidence>
<gene>
    <name evidence="14" type="ORF">WS72_26120</name>
</gene>
<evidence type="ECO:0000256" key="3">
    <source>
        <dbReference type="ARBA" id="ARBA00022692"/>
    </source>
</evidence>
<evidence type="ECO:0000256" key="7">
    <source>
        <dbReference type="ARBA" id="ARBA00023173"/>
    </source>
</evidence>
<dbReference type="PANTHER" id="PTHR43427">
    <property type="entry name" value="CHLORIDE CHANNEL PROTEIN CLC-E"/>
    <property type="match status" value="1"/>
</dbReference>
<keyword evidence="6 12" id="KW-0472">Membrane</keyword>
<evidence type="ECO:0000313" key="14">
    <source>
        <dbReference type="EMBL" id="KWZ38334.1"/>
    </source>
</evidence>
<feature type="transmembrane region" description="Helical" evidence="12">
    <location>
        <begin position="164"/>
        <end position="188"/>
    </location>
</feature>
<keyword evidence="2" id="KW-0813">Transport</keyword>
<dbReference type="PRINTS" id="PR00762">
    <property type="entry name" value="CLCHANNEL"/>
</dbReference>
<feature type="transmembrane region" description="Helical" evidence="12">
    <location>
        <begin position="395"/>
        <end position="414"/>
    </location>
</feature>
<evidence type="ECO:0000256" key="10">
    <source>
        <dbReference type="PROSITE-ProRule" id="PRU00703"/>
    </source>
</evidence>
<proteinExistence type="predicted"/>
<accession>A0ABR5T572</accession>
<feature type="transmembrane region" description="Helical" evidence="12">
    <location>
        <begin position="308"/>
        <end position="330"/>
    </location>
</feature>
<feature type="region of interest" description="Disordered" evidence="11">
    <location>
        <begin position="498"/>
        <end position="518"/>
    </location>
</feature>
<name>A0ABR5T572_9BURK</name>
<keyword evidence="10" id="KW-0129">CBS domain</keyword>
<comment type="subcellular location">
    <subcellularLocation>
        <location evidence="1">Membrane</location>
        <topology evidence="1">Multi-pass membrane protein</topology>
    </subcellularLocation>
</comment>
<sequence length="638" mass="67167">MSIADPHKRDFATNARLPRIALLALAIGVLSTFAAFALLSLIHLFTNLFFFQRLSFADRSPALNTLGPWAAAVPVAGGVVVGLIARFGSEKIRGHGIPEAIEAILFGKSRMSPKVAVLKPLASGIVIGSGGPFGAEGPIIMTGGAIGSLIAQFVKVTAAERKTLLVAGATAGMTAVFGTPVAAVLLAVELLLFEWRPRSFLPVALACAVAGFARAAFFGVGPLFPLVTAPPSAAALGSCAAAGLLSGALACALSVALYKTEDWFGKLPVHWMWWPAIGGLAVGIGGLIEPRALGVGYDVIGDLLHGNIALQFALAILVVKAAIWVIALGSGTSGGVLAPLLMLGAGLGTLLGPVLPGGEPALWPLVCMAATLGATLGAPLTAIVFALGLTHDANALLPLLAATLVAHGFATVVMKRSIMTEKIARRGYHIYREYGVDPLERHYVDEVMTRDVVTIDADLSVGVVRARYFGATQAHRAYPVVRDGVLIGLLDSATLDRGGDAHAGDANGDEMRASDGRAKREPMADMRVADMRVADTRVADARVPDLPVADLLPRRTPPFSLADETCRLVATRLAVHRLERLPVVTDPDTMRLVGIVSRSDLVKPALRHFDDEHKRERFRRAHPAAFVRRRFAPARKTG</sequence>
<dbReference type="PROSITE" id="PS51371">
    <property type="entry name" value="CBS"/>
    <property type="match status" value="1"/>
</dbReference>
<dbReference type="PANTHER" id="PTHR43427:SF6">
    <property type="entry name" value="CHLORIDE CHANNEL PROTEIN CLC-E"/>
    <property type="match status" value="1"/>
</dbReference>
<protein>
    <submittedName>
        <fullName evidence="14">Chloride channel protein</fullName>
    </submittedName>
</protein>
<dbReference type="SUPFAM" id="SSF81340">
    <property type="entry name" value="Clc chloride channel"/>
    <property type="match status" value="1"/>
</dbReference>
<dbReference type="InterPro" id="IPR050368">
    <property type="entry name" value="ClC-type_chloride_channel"/>
</dbReference>
<evidence type="ECO:0000256" key="9">
    <source>
        <dbReference type="ARBA" id="ARBA00023303"/>
    </source>
</evidence>
<dbReference type="InterPro" id="IPR046342">
    <property type="entry name" value="CBS_dom_sf"/>
</dbReference>
<evidence type="ECO:0000256" key="6">
    <source>
        <dbReference type="ARBA" id="ARBA00023136"/>
    </source>
</evidence>
<dbReference type="Gene3D" id="1.10.3080.10">
    <property type="entry name" value="Clc chloride channel"/>
    <property type="match status" value="1"/>
</dbReference>
<feature type="transmembrane region" description="Helical" evidence="12">
    <location>
        <begin position="270"/>
        <end position="288"/>
    </location>
</feature>
<keyword evidence="4 12" id="KW-1133">Transmembrane helix</keyword>
<evidence type="ECO:0000256" key="11">
    <source>
        <dbReference type="SAM" id="MobiDB-lite"/>
    </source>
</evidence>
<dbReference type="EMBL" id="LNJQ01000004">
    <property type="protein sequence ID" value="KWZ38334.1"/>
    <property type="molecule type" value="Genomic_DNA"/>
</dbReference>
<evidence type="ECO:0000256" key="12">
    <source>
        <dbReference type="SAM" id="Phobius"/>
    </source>
</evidence>
<evidence type="ECO:0000256" key="5">
    <source>
        <dbReference type="ARBA" id="ARBA00023065"/>
    </source>
</evidence>
<keyword evidence="5" id="KW-0406">Ion transport</keyword>